<keyword evidence="2" id="KW-0677">Repeat</keyword>
<reference evidence="6" key="1">
    <citation type="journal article" date="2018" name="Nat. Plants">
        <title>Whole-genome landscape of Medicago truncatula symbiotic genes.</title>
        <authorList>
            <person name="Pecrix Y."/>
            <person name="Gamas P."/>
            <person name="Carrere S."/>
        </authorList>
    </citation>
    <scope>NUCLEOTIDE SEQUENCE</scope>
    <source>
        <tissue evidence="6">Leaves</tissue>
    </source>
</reference>
<dbReference type="InterPro" id="IPR036390">
    <property type="entry name" value="WH_DNA-bd_sf"/>
</dbReference>
<comment type="caution">
    <text evidence="6">The sequence shown here is derived from an EMBL/GenBank/DDBJ whole genome shotgun (WGS) entry which is preliminary data.</text>
</comment>
<accession>A0A396II11</accession>
<dbReference type="SUPFAM" id="SSF52058">
    <property type="entry name" value="L domain-like"/>
    <property type="match status" value="3"/>
</dbReference>
<evidence type="ECO:0000256" key="2">
    <source>
        <dbReference type="ARBA" id="ARBA00022737"/>
    </source>
</evidence>
<dbReference type="Gramene" id="rna13079">
    <property type="protein sequence ID" value="RHN65259.1"/>
    <property type="gene ID" value="gene13079"/>
</dbReference>
<dbReference type="Gene3D" id="3.80.10.10">
    <property type="entry name" value="Ribonuclease Inhibitor"/>
    <property type="match status" value="6"/>
</dbReference>
<name>A0A396II11_MEDTR</name>
<dbReference type="Gene3D" id="1.10.8.430">
    <property type="entry name" value="Helical domain of apoptotic protease-activating factors"/>
    <property type="match status" value="1"/>
</dbReference>
<evidence type="ECO:0000313" key="6">
    <source>
        <dbReference type="EMBL" id="RHN65259.1"/>
    </source>
</evidence>
<dbReference type="PANTHER" id="PTHR11017:SF431">
    <property type="entry name" value="ADP-RIBOSYL CYCLASE_CYCLIC ADP-RIBOSE HYDROLASE"/>
    <property type="match status" value="1"/>
</dbReference>
<dbReference type="SMART" id="SM00255">
    <property type="entry name" value="TIR"/>
    <property type="match status" value="1"/>
</dbReference>
<dbReference type="InterPro" id="IPR002182">
    <property type="entry name" value="NB-ARC"/>
</dbReference>
<dbReference type="GO" id="GO:0007165">
    <property type="term" value="P:signal transduction"/>
    <property type="evidence" value="ECO:0007669"/>
    <property type="project" value="InterPro"/>
</dbReference>
<dbReference type="FunFam" id="3.40.50.10140:FF:000007">
    <property type="entry name" value="Disease resistance protein (TIR-NBS-LRR class)"/>
    <property type="match status" value="1"/>
</dbReference>
<dbReference type="GO" id="GO:0043531">
    <property type="term" value="F:ADP binding"/>
    <property type="evidence" value="ECO:0007669"/>
    <property type="project" value="InterPro"/>
</dbReference>
<evidence type="ECO:0000256" key="4">
    <source>
        <dbReference type="ARBA" id="ARBA00023027"/>
    </source>
</evidence>
<keyword evidence="6" id="KW-0238">DNA-binding</keyword>
<gene>
    <name evidence="6" type="ORF">MtrunA17_Chr3g0077971</name>
</gene>
<dbReference type="InterPro" id="IPR000157">
    <property type="entry name" value="TIR_dom"/>
</dbReference>
<dbReference type="Gene3D" id="3.40.50.10140">
    <property type="entry name" value="Toll/interleukin-1 receptor homology (TIR) domain"/>
    <property type="match status" value="1"/>
</dbReference>
<evidence type="ECO:0000259" key="5">
    <source>
        <dbReference type="PROSITE" id="PS50104"/>
    </source>
</evidence>
<sequence length="1569" mass="178454">MASLTDRFKYDVFISFRGEDTRYGFTGYLKKALDDKGVRTFMDDDELRKGEEITPSLLKAIEDSMMAIIVLSKNYASSSFCLQEFSKILDSMMKDTGRFVLPVFYKVDPSDVRKLKNTYGKAMAKHKTSFDMDKWKLSLHQVANLCGFHYKGDAYEYEFIEKIVEQVLRNIKPVSLLVGEYLVGLEHQKQHVTSLLNIGSDDTIHMVGILGIGGIGKTTLALEVYNSIVHQFQCSCFVEKVRENSDKNGLIHLQKILLSQIVGEKNTEITSVGQGILILQKRLQQKKVLLLLDDVDKEEQLKAIAGSSDWFGPGSRVIITTRDKRLLKCGGVKRIYEVKGLKDEDAFDLVGWKALKNDYSPRYKDVLLEQKYGRELDVNELRRLKDLKNDKGFSGYANVLKRVVAYASGHPLALEVMGSHFSNKTIEQCEDALDRYERVPHNKIQMTLQLSFDALQKEEKFVFLDIACCFKGWKLTRVEEILHAHYGDIMKDHINVLVEKSLIKISDSGNVTLHDLVEDMGKEIVRQESPEDPGKRSRLWSSKDIIQVLQENTGTSKIEIIHFGCWIKVQWDGQAFLKMENLKTLIFSDDVSFSTNPKHLPNSLRVLECRNRNCKYPSSDFHFFICNRNINRKHPSSNPFEWKAFLTKKFQNMRVLSLDNSNLLAQIPDISGLPNLEEFSVQKCWELTTIDKSVGFLRKLKILRFIDCTKIQSVPPLNLASLEELDLSRCYSLESFPLLVNGFFGELKILRIIKCTKIKIIPSLMLPSLEELDLSDCTNLENFLPVEDGFGDKLKTMSVRRCIKLRSIPPLKLDLLETLNLSCCYSLESFPLVMDGFLGKLKTLLVNSCIKLRSIPPLKLDLLEKLDLSYCGALECFPLVVDGFLGKLKTLLVKSCHNLKSIPPLKLDALETLDLSCCYSLESFPLIVDGFLGKLKTLLVTSCGNLRSIPPLKLDSLEKFDLSYCGSLESFPLVVDGFLGKLETLLAENCHNLRSIPPLKLDSLETFDLSCCYSLESFPLVVDGFLGKLKTLLVTSCHNLKSIPPLKLDSLETLDLSCCYWLESFPLVVDGFLGKLKTLRVTSCHNLRSIPPLKLDLLEELDLSNCYRLENFPLVVHGFLGKLKTLLVTSCHNLRSIPPLQLDSLEKLDLSNCYRLESFPLVVDGFLGKLKTLLVTSCHNLRSIPPLNLDSLEKLDLSCCCSLESFPLVVDGLLDKLKFLNIECCIMLRNIPRLRLTLLEHFNLSCCYSLESFPEILGEMRNVPGVLLDETPIKELPFPFQNLTQPQTLCNCGYVYLPNRMSRLAEFTIQNEEKVNAMQSSHVKHICVRNCKLSDEYLSKSLMLFANVKELHLTKNQFTVLPKSIEKCHLLWRLVLDDCEELLEIEGIPPCLKSLSAINCKSLTSSCKSKLLNQELHEAGNTWFHLPQAKIPEWFNHQCLAGLSISFWFRNKFPAITLCVVSPLTCYGSQHRVKATINGNTFFYTHGSKIGTASHKDTYHLHLFHMQMKYFNDNMDKALLENKWNHAEVDFGFPFMYSGIHVLEEKSNMKDIRFSNPEIDANIVLHPGC</sequence>
<dbReference type="OrthoDB" id="1357022at2759"/>
<dbReference type="PANTHER" id="PTHR11017">
    <property type="entry name" value="LEUCINE-RICH REPEAT-CONTAINING PROTEIN"/>
    <property type="match status" value="1"/>
</dbReference>
<dbReference type="SUPFAM" id="SSF52200">
    <property type="entry name" value="Toll/Interleukin receptor TIR domain"/>
    <property type="match status" value="1"/>
</dbReference>
<dbReference type="Pfam" id="PF01582">
    <property type="entry name" value="TIR"/>
    <property type="match status" value="1"/>
</dbReference>
<dbReference type="InterPro" id="IPR044974">
    <property type="entry name" value="Disease_R_plants"/>
</dbReference>
<keyword evidence="1" id="KW-0433">Leucine-rich repeat</keyword>
<dbReference type="PROSITE" id="PS50104">
    <property type="entry name" value="TIR"/>
    <property type="match status" value="1"/>
</dbReference>
<protein>
    <submittedName>
        <fullName evidence="6">Putative TIR domain, winged helix-turn-helix DNA-binding domain-containing protein</fullName>
    </submittedName>
</protein>
<dbReference type="PRINTS" id="PR00364">
    <property type="entry name" value="DISEASERSIST"/>
</dbReference>
<dbReference type="InterPro" id="IPR042197">
    <property type="entry name" value="Apaf_helical"/>
</dbReference>
<dbReference type="SUPFAM" id="SSF46785">
    <property type="entry name" value="Winged helix' DNA-binding domain"/>
    <property type="match status" value="1"/>
</dbReference>
<dbReference type="GO" id="GO:0006952">
    <property type="term" value="P:defense response"/>
    <property type="evidence" value="ECO:0007669"/>
    <property type="project" value="UniProtKB-KW"/>
</dbReference>
<dbReference type="InterPro" id="IPR035897">
    <property type="entry name" value="Toll_tir_struct_dom_sf"/>
</dbReference>
<dbReference type="InterPro" id="IPR027417">
    <property type="entry name" value="P-loop_NTPase"/>
</dbReference>
<proteinExistence type="predicted"/>
<evidence type="ECO:0000256" key="3">
    <source>
        <dbReference type="ARBA" id="ARBA00022821"/>
    </source>
</evidence>
<feature type="domain" description="TIR" evidence="5">
    <location>
        <begin position="8"/>
        <end position="171"/>
    </location>
</feature>
<dbReference type="EMBL" id="PSQE01000003">
    <property type="protein sequence ID" value="RHN65259.1"/>
    <property type="molecule type" value="Genomic_DNA"/>
</dbReference>
<dbReference type="Pfam" id="PF00931">
    <property type="entry name" value="NB-ARC"/>
    <property type="match status" value="1"/>
</dbReference>
<keyword evidence="4" id="KW-0520">NAD</keyword>
<dbReference type="SUPFAM" id="SSF52540">
    <property type="entry name" value="P-loop containing nucleoside triphosphate hydrolases"/>
    <property type="match status" value="2"/>
</dbReference>
<dbReference type="InterPro" id="IPR032675">
    <property type="entry name" value="LRR_dom_sf"/>
</dbReference>
<evidence type="ECO:0000256" key="1">
    <source>
        <dbReference type="ARBA" id="ARBA00022614"/>
    </source>
</evidence>
<dbReference type="Pfam" id="PF23282">
    <property type="entry name" value="WHD_ROQ1"/>
    <property type="match status" value="1"/>
</dbReference>
<keyword evidence="3" id="KW-0611">Plant defense</keyword>
<dbReference type="GO" id="GO:0003677">
    <property type="term" value="F:DNA binding"/>
    <property type="evidence" value="ECO:0007669"/>
    <property type="project" value="UniProtKB-KW"/>
</dbReference>
<dbReference type="InterPro" id="IPR058192">
    <property type="entry name" value="WHD_ROQ1-like"/>
</dbReference>
<dbReference type="Gene3D" id="3.40.50.300">
    <property type="entry name" value="P-loop containing nucleotide triphosphate hydrolases"/>
    <property type="match status" value="1"/>
</dbReference>
<dbReference type="Proteomes" id="UP000265566">
    <property type="component" value="Chromosome 3"/>
</dbReference>
<organism evidence="6">
    <name type="scientific">Medicago truncatula</name>
    <name type="common">Barrel medic</name>
    <name type="synonym">Medicago tribuloides</name>
    <dbReference type="NCBI Taxonomy" id="3880"/>
    <lineage>
        <taxon>Eukaryota</taxon>
        <taxon>Viridiplantae</taxon>
        <taxon>Streptophyta</taxon>
        <taxon>Embryophyta</taxon>
        <taxon>Tracheophyta</taxon>
        <taxon>Spermatophyta</taxon>
        <taxon>Magnoliopsida</taxon>
        <taxon>eudicotyledons</taxon>
        <taxon>Gunneridae</taxon>
        <taxon>Pentapetalae</taxon>
        <taxon>rosids</taxon>
        <taxon>fabids</taxon>
        <taxon>Fabales</taxon>
        <taxon>Fabaceae</taxon>
        <taxon>Papilionoideae</taxon>
        <taxon>50 kb inversion clade</taxon>
        <taxon>NPAAA clade</taxon>
        <taxon>Hologalegina</taxon>
        <taxon>IRL clade</taxon>
        <taxon>Trifolieae</taxon>
        <taxon>Medicago</taxon>
    </lineage>
</organism>